<dbReference type="PROSITE" id="PS00688">
    <property type="entry name" value="SIGMA54_INTERACT_3"/>
    <property type="match status" value="1"/>
</dbReference>
<evidence type="ECO:0000313" key="9">
    <source>
        <dbReference type="EMBL" id="PTL38149.1"/>
    </source>
</evidence>
<dbReference type="InterPro" id="IPR002078">
    <property type="entry name" value="Sigma_54_int"/>
</dbReference>
<dbReference type="Pfam" id="PF25601">
    <property type="entry name" value="AAA_lid_14"/>
    <property type="match status" value="1"/>
</dbReference>
<dbReference type="GO" id="GO:0000160">
    <property type="term" value="P:phosphorelay signal transduction system"/>
    <property type="evidence" value="ECO:0007669"/>
    <property type="project" value="InterPro"/>
</dbReference>
<dbReference type="Gene3D" id="3.40.50.300">
    <property type="entry name" value="P-loop containing nucleotide triphosphate hydrolases"/>
    <property type="match status" value="1"/>
</dbReference>
<sequence length="459" mass="51803">MKGTVLIIDDEPSICASLEFALENDYEVWSATDPEKGYDILEKEAVDLCLVDLKIGRESGINVLEKIKASHPQTAVVMITAYGTISSSVEALQKGAYSYLTKPLNMDELSAVIERAFQYQQLHKKVDYLTSELEKKYDRDGFFARSEAMNKVFKLMEKVKQVNTNVLITGESGTGKELVARSLHFSGVRSREHFEVVNCAAIPEQLLESELFGYEKGAFTGAVQAKKGKFEAAHKGTIFLDEIGDMPLSVQVKLLRVLQRKEVTRLGSNETLHLDVRVIAATNKDLKEEVSKGNFREDLYFRLNVIQIHLPPLRERMDDVPLLARHFIQTLNEELGLHIEGLTKKAEAALRNYAFPGNIRELRNIMESSMVIAEGSKIDEGDLPETVTGGKDQHVYSRENIGWSLKEVEKNHILRTLEHNSWHRRRTAEMLGVSERSLRDKIKLYELTPQKPAESAGGE</sequence>
<evidence type="ECO:0000256" key="5">
    <source>
        <dbReference type="ARBA" id="ARBA00023163"/>
    </source>
</evidence>
<comment type="caution">
    <text evidence="9">The sequence shown here is derived from an EMBL/GenBank/DDBJ whole genome shotgun (WGS) entry which is preliminary data.</text>
</comment>
<organism evidence="9 10">
    <name type="scientific">Alkalicoccus saliphilus</name>
    <dbReference type="NCBI Taxonomy" id="200989"/>
    <lineage>
        <taxon>Bacteria</taxon>
        <taxon>Bacillati</taxon>
        <taxon>Bacillota</taxon>
        <taxon>Bacilli</taxon>
        <taxon>Bacillales</taxon>
        <taxon>Bacillaceae</taxon>
        <taxon>Alkalicoccus</taxon>
    </lineage>
</organism>
<evidence type="ECO:0000313" key="10">
    <source>
        <dbReference type="Proteomes" id="UP000240509"/>
    </source>
</evidence>
<keyword evidence="5" id="KW-0804">Transcription</keyword>
<dbReference type="PROSITE" id="PS00675">
    <property type="entry name" value="SIGMA54_INTERACT_1"/>
    <property type="match status" value="1"/>
</dbReference>
<feature type="modified residue" description="4-aspartylphosphate" evidence="6">
    <location>
        <position position="52"/>
    </location>
</feature>
<feature type="domain" description="Sigma-54 factor interaction" evidence="7">
    <location>
        <begin position="142"/>
        <end position="371"/>
    </location>
</feature>
<evidence type="ECO:0000256" key="4">
    <source>
        <dbReference type="ARBA" id="ARBA00023125"/>
    </source>
</evidence>
<dbReference type="InterPro" id="IPR025662">
    <property type="entry name" value="Sigma_54_int_dom_ATP-bd_1"/>
</dbReference>
<dbReference type="InterPro" id="IPR027417">
    <property type="entry name" value="P-loop_NTPase"/>
</dbReference>
<dbReference type="Gene3D" id="1.10.10.60">
    <property type="entry name" value="Homeodomain-like"/>
    <property type="match status" value="1"/>
</dbReference>
<dbReference type="InterPro" id="IPR025943">
    <property type="entry name" value="Sigma_54_int_dom_ATP-bd_2"/>
</dbReference>
<evidence type="ECO:0000256" key="2">
    <source>
        <dbReference type="ARBA" id="ARBA00022840"/>
    </source>
</evidence>
<feature type="domain" description="Response regulatory" evidence="8">
    <location>
        <begin position="4"/>
        <end position="117"/>
    </location>
</feature>
<dbReference type="Gene3D" id="3.40.50.2300">
    <property type="match status" value="1"/>
</dbReference>
<dbReference type="EMBL" id="PZJJ01000023">
    <property type="protein sequence ID" value="PTL38149.1"/>
    <property type="molecule type" value="Genomic_DNA"/>
</dbReference>
<dbReference type="CDD" id="cd00009">
    <property type="entry name" value="AAA"/>
    <property type="match status" value="1"/>
</dbReference>
<proteinExistence type="predicted"/>
<keyword evidence="4" id="KW-0238">DNA-binding</keyword>
<dbReference type="GO" id="GO:0005524">
    <property type="term" value="F:ATP binding"/>
    <property type="evidence" value="ECO:0007669"/>
    <property type="project" value="UniProtKB-KW"/>
</dbReference>
<dbReference type="GO" id="GO:0006355">
    <property type="term" value="P:regulation of DNA-templated transcription"/>
    <property type="evidence" value="ECO:0007669"/>
    <property type="project" value="InterPro"/>
</dbReference>
<evidence type="ECO:0000256" key="1">
    <source>
        <dbReference type="ARBA" id="ARBA00022741"/>
    </source>
</evidence>
<dbReference type="SUPFAM" id="SSF46689">
    <property type="entry name" value="Homeodomain-like"/>
    <property type="match status" value="1"/>
</dbReference>
<dbReference type="RefSeq" id="WP_107585608.1">
    <property type="nucleotide sequence ID" value="NZ_PZJJ01000023.1"/>
</dbReference>
<evidence type="ECO:0000256" key="3">
    <source>
        <dbReference type="ARBA" id="ARBA00023015"/>
    </source>
</evidence>
<keyword evidence="1" id="KW-0547">Nucleotide-binding</keyword>
<dbReference type="PRINTS" id="PR01590">
    <property type="entry name" value="HTHFIS"/>
</dbReference>
<dbReference type="InterPro" id="IPR001789">
    <property type="entry name" value="Sig_transdc_resp-reg_receiver"/>
</dbReference>
<dbReference type="AlphaFoldDB" id="A0A2T4U429"/>
<keyword evidence="6" id="KW-0597">Phosphoprotein</keyword>
<dbReference type="Pfam" id="PF00072">
    <property type="entry name" value="Response_reg"/>
    <property type="match status" value="1"/>
</dbReference>
<dbReference type="Gene3D" id="1.10.8.60">
    <property type="match status" value="1"/>
</dbReference>
<dbReference type="SUPFAM" id="SSF52540">
    <property type="entry name" value="P-loop containing nucleoside triphosphate hydrolases"/>
    <property type="match status" value="1"/>
</dbReference>
<protein>
    <submittedName>
        <fullName evidence="9">Sigma-54-dependent Fis family transcriptional regulator</fullName>
    </submittedName>
</protein>
<dbReference type="FunFam" id="3.40.50.300:FF:000006">
    <property type="entry name" value="DNA-binding transcriptional regulator NtrC"/>
    <property type="match status" value="1"/>
</dbReference>
<keyword evidence="10" id="KW-1185">Reference proteome</keyword>
<reference evidence="9 10" key="1">
    <citation type="submission" date="2018-03" db="EMBL/GenBank/DDBJ databases">
        <title>Alkalicoccus saliphilus sp. nov., isolated from a mineral pool.</title>
        <authorList>
            <person name="Zhao B."/>
        </authorList>
    </citation>
    <scope>NUCLEOTIDE SEQUENCE [LARGE SCALE GENOMIC DNA]</scope>
    <source>
        <strain evidence="9 10">6AG</strain>
    </source>
</reference>
<accession>A0A2T4U429</accession>
<evidence type="ECO:0000259" key="7">
    <source>
        <dbReference type="PROSITE" id="PS50045"/>
    </source>
</evidence>
<dbReference type="SUPFAM" id="SSF52172">
    <property type="entry name" value="CheY-like"/>
    <property type="match status" value="1"/>
</dbReference>
<dbReference type="PROSITE" id="PS00676">
    <property type="entry name" value="SIGMA54_INTERACT_2"/>
    <property type="match status" value="1"/>
</dbReference>
<dbReference type="InterPro" id="IPR058031">
    <property type="entry name" value="AAA_lid_NorR"/>
</dbReference>
<dbReference type="Pfam" id="PF02954">
    <property type="entry name" value="HTH_8"/>
    <property type="match status" value="1"/>
</dbReference>
<dbReference type="PROSITE" id="PS50045">
    <property type="entry name" value="SIGMA54_INTERACT_4"/>
    <property type="match status" value="1"/>
</dbReference>
<name>A0A2T4U429_9BACI</name>
<evidence type="ECO:0000256" key="6">
    <source>
        <dbReference type="PROSITE-ProRule" id="PRU00169"/>
    </source>
</evidence>
<dbReference type="InterPro" id="IPR002197">
    <property type="entry name" value="HTH_Fis"/>
</dbReference>
<dbReference type="PROSITE" id="PS50110">
    <property type="entry name" value="RESPONSE_REGULATORY"/>
    <property type="match status" value="1"/>
</dbReference>
<dbReference type="InterPro" id="IPR003593">
    <property type="entry name" value="AAA+_ATPase"/>
</dbReference>
<dbReference type="InterPro" id="IPR009057">
    <property type="entry name" value="Homeodomain-like_sf"/>
</dbReference>
<dbReference type="InterPro" id="IPR025944">
    <property type="entry name" value="Sigma_54_int_dom_CS"/>
</dbReference>
<evidence type="ECO:0000259" key="8">
    <source>
        <dbReference type="PROSITE" id="PS50110"/>
    </source>
</evidence>
<dbReference type="OrthoDB" id="9771372at2"/>
<dbReference type="PANTHER" id="PTHR32071:SF57">
    <property type="entry name" value="C4-DICARBOXYLATE TRANSPORT TRANSCRIPTIONAL REGULATORY PROTEIN DCTD"/>
    <property type="match status" value="1"/>
</dbReference>
<keyword evidence="2" id="KW-0067">ATP-binding</keyword>
<dbReference type="Pfam" id="PF00158">
    <property type="entry name" value="Sigma54_activat"/>
    <property type="match status" value="1"/>
</dbReference>
<keyword evidence="3" id="KW-0805">Transcription regulation</keyword>
<dbReference type="GO" id="GO:0043565">
    <property type="term" value="F:sequence-specific DNA binding"/>
    <property type="evidence" value="ECO:0007669"/>
    <property type="project" value="InterPro"/>
</dbReference>
<dbReference type="PANTHER" id="PTHR32071">
    <property type="entry name" value="TRANSCRIPTIONAL REGULATORY PROTEIN"/>
    <property type="match status" value="1"/>
</dbReference>
<dbReference type="InterPro" id="IPR011006">
    <property type="entry name" value="CheY-like_superfamily"/>
</dbReference>
<gene>
    <name evidence="9" type="ORF">C6Y45_12715</name>
</gene>
<dbReference type="SMART" id="SM00448">
    <property type="entry name" value="REC"/>
    <property type="match status" value="1"/>
</dbReference>
<dbReference type="Proteomes" id="UP000240509">
    <property type="component" value="Unassembled WGS sequence"/>
</dbReference>
<dbReference type="SMART" id="SM00382">
    <property type="entry name" value="AAA"/>
    <property type="match status" value="1"/>
</dbReference>